<dbReference type="PRINTS" id="PR00313">
    <property type="entry name" value="CABNDNGRPT"/>
</dbReference>
<feature type="region of interest" description="Disordered" evidence="3">
    <location>
        <begin position="63"/>
        <end position="91"/>
    </location>
</feature>
<dbReference type="PANTHER" id="PTHR38340">
    <property type="entry name" value="S-LAYER PROTEIN"/>
    <property type="match status" value="1"/>
</dbReference>
<dbReference type="GO" id="GO:0005509">
    <property type="term" value="F:calcium ion binding"/>
    <property type="evidence" value="ECO:0007669"/>
    <property type="project" value="InterPro"/>
</dbReference>
<dbReference type="PANTHER" id="PTHR38340:SF1">
    <property type="entry name" value="S-LAYER PROTEIN"/>
    <property type="match status" value="1"/>
</dbReference>
<dbReference type="InterPro" id="IPR050557">
    <property type="entry name" value="RTX_toxin/Mannuronan_C5-epim"/>
</dbReference>
<comment type="subcellular location">
    <subcellularLocation>
        <location evidence="1">Secreted</location>
    </subcellularLocation>
</comment>
<dbReference type="SUPFAM" id="SSF51120">
    <property type="entry name" value="beta-Roll"/>
    <property type="match status" value="1"/>
</dbReference>
<evidence type="ECO:0000313" key="4">
    <source>
        <dbReference type="EMBL" id="CUH76687.1"/>
    </source>
</evidence>
<sequence>MTALLLILFGSLAIGSMVVSSVEDEINDRIEDAEDEYLDDEEIVYDEDENYPENIDTLGYEVDGGDADERLTGTDDDDSMSGGAGNDTIRAGDGNDEIYDDFYEGVASGDDAFYGGSGDDTLTALDGADSLYGGLGNDELVAIDVDVDVQPDWVSGGYGNDTLVGDSGDVLLGGEGDDLFVVSRFDDADDPVQIADYEASDTILVYVYQSGLLANDGTDVVEAVEHDDSTAIYANGIELARVEGPDHASLTFELIDVTA</sequence>
<dbReference type="PROSITE" id="PS00330">
    <property type="entry name" value="HEMOLYSIN_CALCIUM"/>
    <property type="match status" value="1"/>
</dbReference>
<evidence type="ECO:0000256" key="1">
    <source>
        <dbReference type="ARBA" id="ARBA00004613"/>
    </source>
</evidence>
<keyword evidence="2" id="KW-0964">Secreted</keyword>
<dbReference type="Proteomes" id="UP000054935">
    <property type="component" value="Unassembled WGS sequence"/>
</dbReference>
<protein>
    <submittedName>
        <fullName evidence="4">Hemolysin, chromosomal</fullName>
    </submittedName>
</protein>
<dbReference type="InterPro" id="IPR001343">
    <property type="entry name" value="Hemolysn_Ca-bd"/>
</dbReference>
<dbReference type="GO" id="GO:0005576">
    <property type="term" value="C:extracellular region"/>
    <property type="evidence" value="ECO:0007669"/>
    <property type="project" value="UniProtKB-SubCell"/>
</dbReference>
<gene>
    <name evidence="4" type="primary">hlyA_5</name>
    <name evidence="4" type="ORF">TRN7648_01066</name>
</gene>
<dbReference type="InterPro" id="IPR011049">
    <property type="entry name" value="Serralysin-like_metalloprot_C"/>
</dbReference>
<dbReference type="EMBL" id="CYSE01000002">
    <property type="protein sequence ID" value="CUH76687.1"/>
    <property type="molecule type" value="Genomic_DNA"/>
</dbReference>
<reference evidence="4 5" key="1">
    <citation type="submission" date="2015-09" db="EMBL/GenBank/DDBJ databases">
        <authorList>
            <consortium name="Swine Surveillance"/>
        </authorList>
    </citation>
    <scope>NUCLEOTIDE SEQUENCE [LARGE SCALE GENOMIC DNA]</scope>
    <source>
        <strain evidence="4 5">CECT 7648</strain>
    </source>
</reference>
<keyword evidence="5" id="KW-1185">Reference proteome</keyword>
<evidence type="ECO:0000256" key="2">
    <source>
        <dbReference type="ARBA" id="ARBA00022525"/>
    </source>
</evidence>
<dbReference type="Gene3D" id="2.150.10.10">
    <property type="entry name" value="Serralysin-like metalloprotease, C-terminal"/>
    <property type="match status" value="3"/>
</dbReference>
<dbReference type="STRING" id="441103.TRN7648_01066"/>
<dbReference type="InterPro" id="IPR018511">
    <property type="entry name" value="Hemolysin-typ_Ca-bd_CS"/>
</dbReference>
<dbReference type="OrthoDB" id="423072at2"/>
<proteinExistence type="predicted"/>
<name>A0A0P1G4S9_9RHOB</name>
<evidence type="ECO:0000256" key="3">
    <source>
        <dbReference type="SAM" id="MobiDB-lite"/>
    </source>
</evidence>
<accession>A0A0P1G4S9</accession>
<organism evidence="4 5">
    <name type="scientific">Tropicibacter naphthalenivorans</name>
    <dbReference type="NCBI Taxonomy" id="441103"/>
    <lineage>
        <taxon>Bacteria</taxon>
        <taxon>Pseudomonadati</taxon>
        <taxon>Pseudomonadota</taxon>
        <taxon>Alphaproteobacteria</taxon>
        <taxon>Rhodobacterales</taxon>
        <taxon>Roseobacteraceae</taxon>
        <taxon>Tropicibacter</taxon>
    </lineage>
</organism>
<dbReference type="RefSeq" id="WP_058246604.1">
    <property type="nucleotide sequence ID" value="NZ_CYSE01000002.1"/>
</dbReference>
<dbReference type="Pfam" id="PF00353">
    <property type="entry name" value="HemolysinCabind"/>
    <property type="match status" value="3"/>
</dbReference>
<evidence type="ECO:0000313" key="5">
    <source>
        <dbReference type="Proteomes" id="UP000054935"/>
    </source>
</evidence>
<dbReference type="AlphaFoldDB" id="A0A0P1G4S9"/>